<keyword evidence="1" id="KW-0472">Membrane</keyword>
<reference evidence="2 3" key="1">
    <citation type="submission" date="2021-03" db="EMBL/GenBank/DDBJ databases">
        <title>Sequencing the genomes of 1000 actinobacteria strains.</title>
        <authorList>
            <person name="Klenk H.-P."/>
        </authorList>
    </citation>
    <scope>NUCLEOTIDE SEQUENCE [LARGE SCALE GENOMIC DNA]</scope>
    <source>
        <strain evidence="2 3">DSM 12936</strain>
    </source>
</reference>
<feature type="transmembrane region" description="Helical" evidence="1">
    <location>
        <begin position="15"/>
        <end position="36"/>
    </location>
</feature>
<keyword evidence="3" id="KW-1185">Reference proteome</keyword>
<keyword evidence="1" id="KW-0812">Transmembrane</keyword>
<sequence>MQQLVRTRRAARRRVVLLVVAGVAVVLLVSVAVVGVRRAVQHEFACSGPPSAQERVRQEAFVRVHVGDAHGFGWETADCDDDGVSTLTYETSLDPAAALAAFRADPVCVAASPRQEPGGLVCATDPGRVVVGVERDDRGRTTGYLVWTDLDLDR</sequence>
<evidence type="ECO:0000256" key="1">
    <source>
        <dbReference type="SAM" id="Phobius"/>
    </source>
</evidence>
<evidence type="ECO:0000313" key="3">
    <source>
        <dbReference type="Proteomes" id="UP000758168"/>
    </source>
</evidence>
<evidence type="ECO:0000313" key="2">
    <source>
        <dbReference type="EMBL" id="MBP2415348.1"/>
    </source>
</evidence>
<organism evidence="2 3">
    <name type="scientific">Microlunatus capsulatus</name>
    <dbReference type="NCBI Taxonomy" id="99117"/>
    <lineage>
        <taxon>Bacteria</taxon>
        <taxon>Bacillati</taxon>
        <taxon>Actinomycetota</taxon>
        <taxon>Actinomycetes</taxon>
        <taxon>Propionibacteriales</taxon>
        <taxon>Propionibacteriaceae</taxon>
        <taxon>Microlunatus</taxon>
    </lineage>
</organism>
<accession>A0ABS4Z521</accession>
<keyword evidence="1" id="KW-1133">Transmembrane helix</keyword>
<name>A0ABS4Z521_9ACTN</name>
<proteinExistence type="predicted"/>
<dbReference type="EMBL" id="JAGIOB010000001">
    <property type="protein sequence ID" value="MBP2415348.1"/>
    <property type="molecule type" value="Genomic_DNA"/>
</dbReference>
<protein>
    <recommendedName>
        <fullName evidence="4">Serine/threonine protein kinase</fullName>
    </recommendedName>
</protein>
<gene>
    <name evidence="2" type="ORF">JOF54_000270</name>
</gene>
<dbReference type="Proteomes" id="UP000758168">
    <property type="component" value="Unassembled WGS sequence"/>
</dbReference>
<dbReference type="RefSeq" id="WP_210052296.1">
    <property type="nucleotide sequence ID" value="NZ_BAAAMH010000036.1"/>
</dbReference>
<evidence type="ECO:0008006" key="4">
    <source>
        <dbReference type="Google" id="ProtNLM"/>
    </source>
</evidence>
<comment type="caution">
    <text evidence="2">The sequence shown here is derived from an EMBL/GenBank/DDBJ whole genome shotgun (WGS) entry which is preliminary data.</text>
</comment>